<evidence type="ECO:0000313" key="1">
    <source>
        <dbReference type="EMBL" id="SVC57538.1"/>
    </source>
</evidence>
<dbReference type="AlphaFoldDB" id="A0A382NAH4"/>
<proteinExistence type="predicted"/>
<protein>
    <submittedName>
        <fullName evidence="1">Uncharacterized protein</fullName>
    </submittedName>
</protein>
<feature type="non-terminal residue" evidence="1">
    <location>
        <position position="210"/>
    </location>
</feature>
<name>A0A382NAH4_9ZZZZ</name>
<accession>A0A382NAH4</accession>
<sequence length="210" mass="24551">MLKKVQTLEEAKELLPKFDYQNTDVKARKNRQEVWHIGSVNLDENGDHESSEFFKTVKWLMEDVLPPLKYFKWGDILDIRKADLLLGFNGLNLHADTYLEYLHKGYTAKHPDPNYNAGAFGFKNINDEYQTLHDLVNIEPKEALDEDSFHSIYYHASKAHWIIQSIREEGLRHPIQGVSELIRDKHCMRIHPGSVRSAVFEEMEDPNMEL</sequence>
<gene>
    <name evidence="1" type="ORF">METZ01_LOCUS310392</name>
</gene>
<reference evidence="1" key="1">
    <citation type="submission" date="2018-05" db="EMBL/GenBank/DDBJ databases">
        <authorList>
            <person name="Lanie J.A."/>
            <person name="Ng W.-L."/>
            <person name="Kazmierczak K.M."/>
            <person name="Andrzejewski T.M."/>
            <person name="Davidsen T.M."/>
            <person name="Wayne K.J."/>
            <person name="Tettelin H."/>
            <person name="Glass J.I."/>
            <person name="Rusch D."/>
            <person name="Podicherti R."/>
            <person name="Tsui H.-C.T."/>
            <person name="Winkler M.E."/>
        </authorList>
    </citation>
    <scope>NUCLEOTIDE SEQUENCE</scope>
</reference>
<organism evidence="1">
    <name type="scientific">marine metagenome</name>
    <dbReference type="NCBI Taxonomy" id="408172"/>
    <lineage>
        <taxon>unclassified sequences</taxon>
        <taxon>metagenomes</taxon>
        <taxon>ecological metagenomes</taxon>
    </lineage>
</organism>
<dbReference type="EMBL" id="UINC01098765">
    <property type="protein sequence ID" value="SVC57538.1"/>
    <property type="molecule type" value="Genomic_DNA"/>
</dbReference>